<feature type="compositionally biased region" description="Polar residues" evidence="1">
    <location>
        <begin position="80"/>
        <end position="97"/>
    </location>
</feature>
<feature type="compositionally biased region" description="Basic and acidic residues" evidence="1">
    <location>
        <begin position="425"/>
        <end position="448"/>
    </location>
</feature>
<dbReference type="AlphaFoldDB" id="A0A914P177"/>
<feature type="compositionally biased region" description="Basic and acidic residues" evidence="1">
    <location>
        <begin position="307"/>
        <end position="317"/>
    </location>
</feature>
<organism evidence="2 3">
    <name type="scientific">Panagrolaimus davidi</name>
    <dbReference type="NCBI Taxonomy" id="227884"/>
    <lineage>
        <taxon>Eukaryota</taxon>
        <taxon>Metazoa</taxon>
        <taxon>Ecdysozoa</taxon>
        <taxon>Nematoda</taxon>
        <taxon>Chromadorea</taxon>
        <taxon>Rhabditida</taxon>
        <taxon>Tylenchina</taxon>
        <taxon>Panagrolaimomorpha</taxon>
        <taxon>Panagrolaimoidea</taxon>
        <taxon>Panagrolaimidae</taxon>
        <taxon>Panagrolaimus</taxon>
    </lineage>
</organism>
<feature type="compositionally biased region" description="Pro residues" evidence="1">
    <location>
        <begin position="68"/>
        <end position="79"/>
    </location>
</feature>
<protein>
    <submittedName>
        <fullName evidence="3">Uncharacterized protein</fullName>
    </submittedName>
</protein>
<feature type="region of interest" description="Disordered" evidence="1">
    <location>
        <begin position="386"/>
        <end position="491"/>
    </location>
</feature>
<evidence type="ECO:0000313" key="2">
    <source>
        <dbReference type="Proteomes" id="UP000887578"/>
    </source>
</evidence>
<feature type="compositionally biased region" description="Basic and acidic residues" evidence="1">
    <location>
        <begin position="253"/>
        <end position="268"/>
    </location>
</feature>
<feature type="compositionally biased region" description="Polar residues" evidence="1">
    <location>
        <begin position="27"/>
        <end position="38"/>
    </location>
</feature>
<name>A0A914P177_9BILA</name>
<reference evidence="3" key="1">
    <citation type="submission" date="2022-11" db="UniProtKB">
        <authorList>
            <consortium name="WormBaseParasite"/>
        </authorList>
    </citation>
    <scope>IDENTIFICATION</scope>
</reference>
<feature type="region of interest" description="Disordered" evidence="1">
    <location>
        <begin position="307"/>
        <end position="351"/>
    </location>
</feature>
<feature type="compositionally biased region" description="Low complexity" evidence="1">
    <location>
        <begin position="408"/>
        <end position="418"/>
    </location>
</feature>
<sequence length="491" mass="56407">MMNKMADLYSFSPTRYQPPPEKRGILTNKTNTIATNQYQPHLNFPTLQTSAPAQQQPQAAINQYQPPKYVPPSQPPPPTAATTNQKRSNSVQSQKSIGNAAANNDEKRDNNNPTLREHPRKTIVAFGRTTKVDETIQGIRPTQVPCKHPIGSTKDIMDLRKTVEHQSTILQSQHEEIQQLKATVEIQQEKYIYLLDANTKLYERLGNLEKQISSSTLNNIKVNPVMAKAKAKEENVSCIVRNVPKDSIAIKKGSGETEKPKRENDERQLVPAQTIKPASEIDAISAVKMYLNANPNRAKDIENYAKTLQQKEQKSQSENEESEEENDRKKMEKRDHRHGHHHHHKNDNDIVEEITMKRKIYKRNNKSSTIDDSLQKFDMSMIHDNKHNNRHHHQQNRRRSPTTPTIREVSSSAASSSFESDDFVEEPRQQRSPDKRRNGRKTDSDRRQVISIEATNMPDKFDDDDMSSDPETPPTPPRRENRRQPVANRRR</sequence>
<proteinExistence type="predicted"/>
<dbReference type="WBParaSite" id="PDA_v2.g10961.t1">
    <property type="protein sequence ID" value="PDA_v2.g10961.t1"/>
    <property type="gene ID" value="PDA_v2.g10961"/>
</dbReference>
<feature type="region of interest" description="Disordered" evidence="1">
    <location>
        <begin position="250"/>
        <end position="274"/>
    </location>
</feature>
<evidence type="ECO:0000256" key="1">
    <source>
        <dbReference type="SAM" id="MobiDB-lite"/>
    </source>
</evidence>
<accession>A0A914P177</accession>
<feature type="region of interest" description="Disordered" evidence="1">
    <location>
        <begin position="1"/>
        <end position="38"/>
    </location>
</feature>
<feature type="region of interest" description="Disordered" evidence="1">
    <location>
        <begin position="64"/>
        <end position="120"/>
    </location>
</feature>
<evidence type="ECO:0000313" key="3">
    <source>
        <dbReference type="WBParaSite" id="PDA_v2.g10961.t1"/>
    </source>
</evidence>
<keyword evidence="2" id="KW-1185">Reference proteome</keyword>
<dbReference type="Proteomes" id="UP000887578">
    <property type="component" value="Unplaced"/>
</dbReference>
<feature type="compositionally biased region" description="Basic residues" evidence="1">
    <location>
        <begin position="388"/>
        <end position="400"/>
    </location>
</feature>
<feature type="compositionally biased region" description="Basic residues" evidence="1">
    <location>
        <begin position="335"/>
        <end position="345"/>
    </location>
</feature>